<proteinExistence type="predicted"/>
<dbReference type="Proteomes" id="UP001500784">
    <property type="component" value="Unassembled WGS sequence"/>
</dbReference>
<dbReference type="SUPFAM" id="SSF46785">
    <property type="entry name" value="Winged helix' DNA-binding domain"/>
    <property type="match status" value="1"/>
</dbReference>
<reference evidence="3" key="1">
    <citation type="journal article" date="2019" name="Int. J. Syst. Evol. Microbiol.">
        <title>The Global Catalogue of Microorganisms (GCM) 10K type strain sequencing project: providing services to taxonomists for standard genome sequencing and annotation.</title>
        <authorList>
            <consortium name="The Broad Institute Genomics Platform"/>
            <consortium name="The Broad Institute Genome Sequencing Center for Infectious Disease"/>
            <person name="Wu L."/>
            <person name="Ma J."/>
        </authorList>
    </citation>
    <scope>NUCLEOTIDE SEQUENCE [LARGE SCALE GENOMIC DNA]</scope>
    <source>
        <strain evidence="3">JCM 13316</strain>
    </source>
</reference>
<name>A0ABP5AYP7_9MICC</name>
<gene>
    <name evidence="2" type="ORF">GCM10009688_30920</name>
</gene>
<dbReference type="CDD" id="cd00090">
    <property type="entry name" value="HTH_ARSR"/>
    <property type="match status" value="1"/>
</dbReference>
<protein>
    <submittedName>
        <fullName evidence="2">Metalloregulator ArsR/SmtB family transcription factor</fullName>
    </submittedName>
</protein>
<dbReference type="Pfam" id="PF12840">
    <property type="entry name" value="HTH_20"/>
    <property type="match status" value="1"/>
</dbReference>
<dbReference type="PANTHER" id="PTHR38600:SF2">
    <property type="entry name" value="SLL0088 PROTEIN"/>
    <property type="match status" value="1"/>
</dbReference>
<dbReference type="InterPro" id="IPR036390">
    <property type="entry name" value="WH_DNA-bd_sf"/>
</dbReference>
<evidence type="ECO:0000313" key="3">
    <source>
        <dbReference type="Proteomes" id="UP001500784"/>
    </source>
</evidence>
<dbReference type="Gene3D" id="1.10.10.10">
    <property type="entry name" value="Winged helix-like DNA-binding domain superfamily/Winged helix DNA-binding domain"/>
    <property type="match status" value="1"/>
</dbReference>
<dbReference type="InterPro" id="IPR011991">
    <property type="entry name" value="ArsR-like_HTH"/>
</dbReference>
<dbReference type="EMBL" id="BAAALV010000007">
    <property type="protein sequence ID" value="GAA1923650.1"/>
    <property type="molecule type" value="Genomic_DNA"/>
</dbReference>
<dbReference type="InterPro" id="IPR036388">
    <property type="entry name" value="WH-like_DNA-bd_sf"/>
</dbReference>
<keyword evidence="3" id="KW-1185">Reference proteome</keyword>
<dbReference type="InterPro" id="IPR001845">
    <property type="entry name" value="HTH_ArsR_DNA-bd_dom"/>
</dbReference>
<dbReference type="PROSITE" id="PS50987">
    <property type="entry name" value="HTH_ARSR_2"/>
    <property type="match status" value="1"/>
</dbReference>
<dbReference type="PANTHER" id="PTHR38600">
    <property type="entry name" value="TRANSCRIPTIONAL REGULATORY PROTEIN"/>
    <property type="match status" value="1"/>
</dbReference>
<accession>A0ABP5AYP7</accession>
<dbReference type="SMART" id="SM00418">
    <property type="entry name" value="HTH_ARSR"/>
    <property type="match status" value="1"/>
</dbReference>
<evidence type="ECO:0000259" key="1">
    <source>
        <dbReference type="PROSITE" id="PS50987"/>
    </source>
</evidence>
<sequence>MSDEAVNRLFHALADSTRRDILRRAAAGELSVSRLAEAYPMSFAAVQKHVAVLEAAGLVFKVRRGREQLVSTAPDAVDQAHRALDALAEAWEGRLNRMSDLLRQDTPGNGPR</sequence>
<evidence type="ECO:0000313" key="2">
    <source>
        <dbReference type="EMBL" id="GAA1923650.1"/>
    </source>
</evidence>
<organism evidence="2 3">
    <name type="scientific">Arthrobacter gandavensis</name>
    <dbReference type="NCBI Taxonomy" id="169960"/>
    <lineage>
        <taxon>Bacteria</taxon>
        <taxon>Bacillati</taxon>
        <taxon>Actinomycetota</taxon>
        <taxon>Actinomycetes</taxon>
        <taxon>Micrococcales</taxon>
        <taxon>Micrococcaceae</taxon>
        <taxon>Arthrobacter</taxon>
    </lineage>
</organism>
<comment type="caution">
    <text evidence="2">The sequence shown here is derived from an EMBL/GenBank/DDBJ whole genome shotgun (WGS) entry which is preliminary data.</text>
</comment>
<feature type="domain" description="HTH arsR-type" evidence="1">
    <location>
        <begin position="1"/>
        <end position="92"/>
    </location>
</feature>
<dbReference type="NCBIfam" id="NF033788">
    <property type="entry name" value="HTH_metalloreg"/>
    <property type="match status" value="1"/>
</dbReference>